<dbReference type="InterPro" id="IPR043129">
    <property type="entry name" value="ATPase_NBD"/>
</dbReference>
<name>A0A1G4JIN5_9SACH</name>
<dbReference type="GO" id="GO:0005788">
    <property type="term" value="C:endoplasmic reticulum lumen"/>
    <property type="evidence" value="ECO:0007669"/>
    <property type="project" value="UniProtKB-SubCell"/>
</dbReference>
<dbReference type="PRINTS" id="PR00301">
    <property type="entry name" value="HEATSHOCK70"/>
</dbReference>
<feature type="region of interest" description="Disordered" evidence="7">
    <location>
        <begin position="834"/>
        <end position="888"/>
    </location>
</feature>
<feature type="compositionally biased region" description="Basic and acidic residues" evidence="7">
    <location>
        <begin position="875"/>
        <end position="888"/>
    </location>
</feature>
<dbReference type="SUPFAM" id="SSF100934">
    <property type="entry name" value="Heat shock protein 70kD (HSP70), C-terminal subdomain"/>
    <property type="match status" value="1"/>
</dbReference>
<dbReference type="PANTHER" id="PTHR45639:SF3">
    <property type="entry name" value="HYPOXIA UP-REGULATED PROTEIN 1"/>
    <property type="match status" value="1"/>
</dbReference>
<evidence type="ECO:0000313" key="9">
    <source>
        <dbReference type="EMBL" id="SCU90241.1"/>
    </source>
</evidence>
<gene>
    <name evidence="9" type="ORF">LAMI_0E01222G</name>
</gene>
<evidence type="ECO:0000313" key="10">
    <source>
        <dbReference type="Proteomes" id="UP000191024"/>
    </source>
</evidence>
<protein>
    <submittedName>
        <fullName evidence="9">LAMI_0E01222g1_1</fullName>
    </submittedName>
</protein>
<dbReference type="Pfam" id="PF00012">
    <property type="entry name" value="HSP70"/>
    <property type="match status" value="1"/>
</dbReference>
<evidence type="ECO:0000256" key="6">
    <source>
        <dbReference type="SAM" id="Coils"/>
    </source>
</evidence>
<dbReference type="STRING" id="1230905.A0A1G4JIN5"/>
<dbReference type="GO" id="GO:0034663">
    <property type="term" value="C:endoplasmic reticulum chaperone complex"/>
    <property type="evidence" value="ECO:0007669"/>
    <property type="project" value="TreeGrafter"/>
</dbReference>
<dbReference type="InterPro" id="IPR013126">
    <property type="entry name" value="Hsp_70_fam"/>
</dbReference>
<dbReference type="Gene3D" id="3.30.420.40">
    <property type="match status" value="2"/>
</dbReference>
<dbReference type="GO" id="GO:0005524">
    <property type="term" value="F:ATP binding"/>
    <property type="evidence" value="ECO:0007669"/>
    <property type="project" value="UniProtKB-KW"/>
</dbReference>
<feature type="coiled-coil region" evidence="6">
    <location>
        <begin position="583"/>
        <end position="613"/>
    </location>
</feature>
<feature type="chain" id="PRO_5009236059" evidence="8">
    <location>
        <begin position="20"/>
        <end position="888"/>
    </location>
</feature>
<sequence length="888" mass="98576">MLSRELLVIFLGLIPLSLAGFVGIDYGQDFSKAMVVSPHAPLELVLTPDSKRKEVSGVAFKKTEGDLERLYGSGIDAVRVRYPGNALLHVKQLLGKKFDDDHLLYHEQNPGVLFAETDRGTVAFKVYGDEFPVEEILAMNLDQFVQRSNALLKEKGGSDVVDQIAVGVPHFYGQEQRGMLLDATKLLDGIDAVLIDDGTSVALSYAWKQREFASGQSSHYVIYDMGSGSTRASLFSIEGSHDDSAPIKIEFCGYGFDKTLGGCSFTSALADFLQNRFLEQNPKVRTDELKSSYKSLAKLYQAAEKAKLILSANSEATVSVESLYKDLDFKTSVTRQEFEDILEDSVLQSITPVVDAIEGQFCGGNISIGDVNAIILTGGASRMPVVQRQLANAFGGEKLAKSVNADEASVNGVTMRGLQTLGSFQVKPMDIIERSNFDYSVSLLDDNTPTVLFERGSQYPNVTSLVLPTNSMDNFTLGLYENGHLFTTIDVLAGLPKRKFTEDDCAGSLIFNATFTLSRDRIFDISQIECVCINSGNSSAPGFLDKVLDAVRLNTTEQASKLKEAEAGKSQKITFAHGPGSLARLTGKNILKLKQNIKNLNQKDLERAKLQERKNYLEAVLYNSRNLLSEAGNVVASFSQAKDLKELVSEYLEWLDYDASQATMKDVNERIARITSLSALVKEFARSEHEPLDTDQFESFFSNGTTLLKAVKKQNDSTAEFLKALVPEFEEVGLNATAEYWKLKTPKQHSKSLSHFSKNIYTMQALLAEIESLLESNELEEKPREKLFELKLRYETASENMAELLLALEETQSHHLKELASLYSRRQRVLKKREERRKATFLSSNETSSVDPVETSEFTKTETFSNSESTTSMDETSKSRTSVEHDEL</sequence>
<evidence type="ECO:0000256" key="5">
    <source>
        <dbReference type="ARBA" id="ARBA00023186"/>
    </source>
</evidence>
<evidence type="ECO:0000256" key="7">
    <source>
        <dbReference type="SAM" id="MobiDB-lite"/>
    </source>
</evidence>
<feature type="signal peptide" evidence="8">
    <location>
        <begin position="1"/>
        <end position="19"/>
    </location>
</feature>
<keyword evidence="2 8" id="KW-0732">Signal</keyword>
<keyword evidence="3" id="KW-0547">Nucleotide-binding</keyword>
<feature type="compositionally biased region" description="Low complexity" evidence="7">
    <location>
        <begin position="855"/>
        <end position="872"/>
    </location>
</feature>
<evidence type="ECO:0000256" key="1">
    <source>
        <dbReference type="ARBA" id="ARBA00004319"/>
    </source>
</evidence>
<evidence type="ECO:0000256" key="2">
    <source>
        <dbReference type="ARBA" id="ARBA00022729"/>
    </source>
</evidence>
<dbReference type="Gene3D" id="1.20.1270.10">
    <property type="match status" value="1"/>
</dbReference>
<dbReference type="SUPFAM" id="SSF53067">
    <property type="entry name" value="Actin-like ATPase domain"/>
    <property type="match status" value="2"/>
</dbReference>
<proteinExistence type="predicted"/>
<accession>A0A1G4JIN5</accession>
<keyword evidence="5" id="KW-0143">Chaperone</keyword>
<dbReference type="PROSITE" id="PS01036">
    <property type="entry name" value="HSP70_3"/>
    <property type="match status" value="1"/>
</dbReference>
<organism evidence="9 10">
    <name type="scientific">Lachancea mirantina</name>
    <dbReference type="NCBI Taxonomy" id="1230905"/>
    <lineage>
        <taxon>Eukaryota</taxon>
        <taxon>Fungi</taxon>
        <taxon>Dikarya</taxon>
        <taxon>Ascomycota</taxon>
        <taxon>Saccharomycotina</taxon>
        <taxon>Saccharomycetes</taxon>
        <taxon>Saccharomycetales</taxon>
        <taxon>Saccharomycetaceae</taxon>
        <taxon>Lachancea</taxon>
    </lineage>
</organism>
<evidence type="ECO:0000256" key="8">
    <source>
        <dbReference type="SAM" id="SignalP"/>
    </source>
</evidence>
<dbReference type="GO" id="GO:0030968">
    <property type="term" value="P:endoplasmic reticulum unfolded protein response"/>
    <property type="evidence" value="ECO:0007669"/>
    <property type="project" value="TreeGrafter"/>
</dbReference>
<reference evidence="9 10" key="1">
    <citation type="submission" date="2016-03" db="EMBL/GenBank/DDBJ databases">
        <authorList>
            <person name="Devillers H."/>
        </authorList>
    </citation>
    <scope>NUCLEOTIDE SEQUENCE [LARGE SCALE GENOMIC DNA]</scope>
    <source>
        <strain evidence="9">CBS 11717</strain>
    </source>
</reference>
<dbReference type="CDD" id="cd10230">
    <property type="entry name" value="ASKHA_NBD_HSP70_HYOU1"/>
    <property type="match status" value="1"/>
</dbReference>
<keyword evidence="10" id="KW-1185">Reference proteome</keyword>
<keyword evidence="6" id="KW-0175">Coiled coil</keyword>
<evidence type="ECO:0000256" key="4">
    <source>
        <dbReference type="ARBA" id="ARBA00022840"/>
    </source>
</evidence>
<dbReference type="PANTHER" id="PTHR45639">
    <property type="entry name" value="HSC70CB, ISOFORM G-RELATED"/>
    <property type="match status" value="1"/>
</dbReference>
<comment type="subcellular location">
    <subcellularLocation>
        <location evidence="1">Endoplasmic reticulum lumen</location>
    </subcellularLocation>
</comment>
<dbReference type="PROSITE" id="PS00329">
    <property type="entry name" value="HSP70_2"/>
    <property type="match status" value="1"/>
</dbReference>
<dbReference type="GO" id="GO:0140662">
    <property type="term" value="F:ATP-dependent protein folding chaperone"/>
    <property type="evidence" value="ECO:0007669"/>
    <property type="project" value="InterPro"/>
</dbReference>
<dbReference type="OrthoDB" id="10262720at2759"/>
<dbReference type="AlphaFoldDB" id="A0A1G4JIN5"/>
<dbReference type="Proteomes" id="UP000191024">
    <property type="component" value="Chromosome E"/>
</dbReference>
<dbReference type="InterPro" id="IPR029048">
    <property type="entry name" value="HSP70_C_sf"/>
</dbReference>
<keyword evidence="4" id="KW-0067">ATP-binding</keyword>
<feature type="compositionally biased region" description="Polar residues" evidence="7">
    <location>
        <begin position="841"/>
        <end position="850"/>
    </location>
</feature>
<evidence type="ECO:0000256" key="3">
    <source>
        <dbReference type="ARBA" id="ARBA00022741"/>
    </source>
</evidence>
<dbReference type="EMBL" id="LT598465">
    <property type="protein sequence ID" value="SCU90241.1"/>
    <property type="molecule type" value="Genomic_DNA"/>
</dbReference>
<dbReference type="InterPro" id="IPR018181">
    <property type="entry name" value="Heat_shock_70_CS"/>
</dbReference>
<dbReference type="Gene3D" id="3.30.30.30">
    <property type="match status" value="1"/>
</dbReference>
<dbReference type="Gene3D" id="3.90.640.10">
    <property type="entry name" value="Actin, Chain A, domain 4"/>
    <property type="match status" value="1"/>
</dbReference>